<protein>
    <submittedName>
        <fullName evidence="2">Uncharacterized protein</fullName>
    </submittedName>
</protein>
<dbReference type="Proteomes" id="UP000256269">
    <property type="component" value="Unassembled WGS sequence"/>
</dbReference>
<keyword evidence="3" id="KW-1185">Reference proteome</keyword>
<feature type="compositionally biased region" description="Basic residues" evidence="1">
    <location>
        <begin position="203"/>
        <end position="214"/>
    </location>
</feature>
<dbReference type="AlphaFoldDB" id="A0A3E0G5T6"/>
<evidence type="ECO:0000313" key="2">
    <source>
        <dbReference type="EMBL" id="REH18309.1"/>
    </source>
</evidence>
<proteinExistence type="predicted"/>
<reference evidence="2 3" key="1">
    <citation type="submission" date="2018-08" db="EMBL/GenBank/DDBJ databases">
        <title>Genomic Encyclopedia of Archaeal and Bacterial Type Strains, Phase II (KMG-II): from individual species to whole genera.</title>
        <authorList>
            <person name="Goeker M."/>
        </authorList>
    </citation>
    <scope>NUCLEOTIDE SEQUENCE [LARGE SCALE GENOMIC DNA]</scope>
    <source>
        <strain evidence="2 3">DSM 45791</strain>
    </source>
</reference>
<evidence type="ECO:0000256" key="1">
    <source>
        <dbReference type="SAM" id="MobiDB-lite"/>
    </source>
</evidence>
<dbReference type="EMBL" id="QUNO01000036">
    <property type="protein sequence ID" value="REH18309.1"/>
    <property type="molecule type" value="Genomic_DNA"/>
</dbReference>
<feature type="compositionally biased region" description="Basic and acidic residues" evidence="1">
    <location>
        <begin position="109"/>
        <end position="119"/>
    </location>
</feature>
<sequence length="214" mass="23424">MAEPHDQHRAVLRAAIQHVVDALAAEPAPLSEPDPRVGDELAAALARVRRAGQIRDLLAQMTAELAEEVTGAALDEAMVAARHVAPRGATWAQLGAQLDRTGQWCGQRLRERQDTERTVPPRPTYSRPWINPHDWALMQRDIQERRAAQHRPPRRPKPVDGPPASPTLLEDTPTASAWPTSTPASPAAAPEPAAQHPLGGVSRRARRRGKHGRK</sequence>
<gene>
    <name evidence="2" type="ORF">BCF44_13664</name>
</gene>
<accession>A0A3E0G5T6</accession>
<feature type="region of interest" description="Disordered" evidence="1">
    <location>
        <begin position="145"/>
        <end position="214"/>
    </location>
</feature>
<name>A0A3E0G5T6_9PSEU</name>
<comment type="caution">
    <text evidence="2">The sequence shown here is derived from an EMBL/GenBank/DDBJ whole genome shotgun (WGS) entry which is preliminary data.</text>
</comment>
<organism evidence="2 3">
    <name type="scientific">Kutzneria buriramensis</name>
    <dbReference type="NCBI Taxonomy" id="1045776"/>
    <lineage>
        <taxon>Bacteria</taxon>
        <taxon>Bacillati</taxon>
        <taxon>Actinomycetota</taxon>
        <taxon>Actinomycetes</taxon>
        <taxon>Pseudonocardiales</taxon>
        <taxon>Pseudonocardiaceae</taxon>
        <taxon>Kutzneria</taxon>
    </lineage>
</organism>
<evidence type="ECO:0000313" key="3">
    <source>
        <dbReference type="Proteomes" id="UP000256269"/>
    </source>
</evidence>
<feature type="region of interest" description="Disordered" evidence="1">
    <location>
        <begin position="109"/>
        <end position="131"/>
    </location>
</feature>
<feature type="compositionally biased region" description="Low complexity" evidence="1">
    <location>
        <begin position="172"/>
        <end position="202"/>
    </location>
</feature>